<proteinExistence type="predicted"/>
<reference evidence="2" key="1">
    <citation type="submission" date="2021-09" db="EMBL/GenBank/DDBJ databases">
        <authorList>
            <consortium name="AG Swart"/>
            <person name="Singh M."/>
            <person name="Singh A."/>
            <person name="Seah K."/>
            <person name="Emmerich C."/>
        </authorList>
    </citation>
    <scope>NUCLEOTIDE SEQUENCE</scope>
    <source>
        <strain evidence="2">ATCC30299</strain>
    </source>
</reference>
<dbReference type="AlphaFoldDB" id="A0AAU9K3Y5"/>
<keyword evidence="3" id="KW-1185">Reference proteome</keyword>
<dbReference type="EMBL" id="CAJZBQ010000044">
    <property type="protein sequence ID" value="CAG9327872.1"/>
    <property type="molecule type" value="Genomic_DNA"/>
</dbReference>
<dbReference type="InterPro" id="IPR000477">
    <property type="entry name" value="RT_dom"/>
</dbReference>
<dbReference type="PROSITE" id="PS50878">
    <property type="entry name" value="RT_POL"/>
    <property type="match status" value="1"/>
</dbReference>
<dbReference type="PANTHER" id="PTHR47027">
    <property type="entry name" value="REVERSE TRANSCRIPTASE DOMAIN-CONTAINING PROTEIN"/>
    <property type="match status" value="1"/>
</dbReference>
<comment type="caution">
    <text evidence="2">The sequence shown here is derived from an EMBL/GenBank/DDBJ whole genome shotgun (WGS) entry which is preliminary data.</text>
</comment>
<dbReference type="Proteomes" id="UP001162131">
    <property type="component" value="Unassembled WGS sequence"/>
</dbReference>
<name>A0AAU9K3Y5_9CILI</name>
<evidence type="ECO:0000313" key="3">
    <source>
        <dbReference type="Proteomes" id="UP001162131"/>
    </source>
</evidence>
<feature type="domain" description="Reverse transcriptase" evidence="1">
    <location>
        <begin position="1"/>
        <end position="191"/>
    </location>
</feature>
<dbReference type="Pfam" id="PF00078">
    <property type="entry name" value="RVT_1"/>
    <property type="match status" value="1"/>
</dbReference>
<dbReference type="PANTHER" id="PTHR47027:SF20">
    <property type="entry name" value="REVERSE TRANSCRIPTASE-LIKE PROTEIN WITH RNA-DIRECTED DNA POLYMERASE DOMAIN"/>
    <property type="match status" value="1"/>
</dbReference>
<accession>A0AAU9K3Y5</accession>
<dbReference type="SUPFAM" id="SSF56672">
    <property type="entry name" value="DNA/RNA polymerases"/>
    <property type="match status" value="1"/>
</dbReference>
<organism evidence="2 3">
    <name type="scientific">Blepharisma stoltei</name>
    <dbReference type="NCBI Taxonomy" id="1481888"/>
    <lineage>
        <taxon>Eukaryota</taxon>
        <taxon>Sar</taxon>
        <taxon>Alveolata</taxon>
        <taxon>Ciliophora</taxon>
        <taxon>Postciliodesmatophora</taxon>
        <taxon>Heterotrichea</taxon>
        <taxon>Heterotrichida</taxon>
        <taxon>Blepharismidae</taxon>
        <taxon>Blepharisma</taxon>
    </lineage>
</organism>
<sequence>MPNMSTGDQIFALDTILAHSRKKKKGLVCAFLDISKAFDSVRHADIYRTMRDRGISSDSIGMLQAMYYEGRSRIIVNEHLTEQIDIKKGVRQGGISSPLCFNFIPDVLARKIDESNLGIRLRKNGPRIGILLYADDIVLIARNIGHLQLLCDITCAWAYEFSLSINIAKSIWIDYRKKLTDQSLRLGGLKLERVDKFKCLGKFTEKRLEKKTDQKLTLEKMKTACRAVQGINSGLKSLPIVRRAVIAEAHTVSTALYAKECMQSDWDQKLLDLLERERMKIARTLLNAPKGIARETSLEDLGWITIRNHWRKRVLTFRKRVLGSRSVIMKEIVRANRDEELPWERNCTSLLNQFELNEFLDKERITSLEKRKWELMLTNKVSALNLKEVLHRLKTETERTTRLWRWLKDGATFSFIPTFMRFNLDRQLAAGAIHRLRAGFNYSNYNAYIRHLVPSGKCGTCDVDETEEHMLEVCPRFGPLRARLEKELEQLQVPLRQFRLMEITLYGNRFEEFLKTLEEERGVALIADIDRHIKMFHEGILKAKMKELEAKKGATATGATEGKVNRQKSLDSWIITKNP</sequence>
<gene>
    <name evidence="2" type="ORF">BSTOLATCC_MIC44644</name>
</gene>
<dbReference type="InterPro" id="IPR043502">
    <property type="entry name" value="DNA/RNA_pol_sf"/>
</dbReference>
<evidence type="ECO:0000259" key="1">
    <source>
        <dbReference type="PROSITE" id="PS50878"/>
    </source>
</evidence>
<dbReference type="CDD" id="cd01650">
    <property type="entry name" value="RT_nLTR_like"/>
    <property type="match status" value="1"/>
</dbReference>
<evidence type="ECO:0000313" key="2">
    <source>
        <dbReference type="EMBL" id="CAG9327872.1"/>
    </source>
</evidence>
<protein>
    <recommendedName>
        <fullName evidence="1">Reverse transcriptase domain-containing protein</fullName>
    </recommendedName>
</protein>